<dbReference type="Gramene" id="rna50744">
    <property type="protein sequence ID" value="RHN38433.1"/>
    <property type="gene ID" value="gene50744"/>
</dbReference>
<gene>
    <name evidence="2" type="ORF">MtrunA17_Chr0c10g0493591</name>
</gene>
<name>A0A396GC00_MEDTR</name>
<feature type="transmembrane region" description="Helical" evidence="1">
    <location>
        <begin position="12"/>
        <end position="35"/>
    </location>
</feature>
<reference evidence="3" key="1">
    <citation type="journal article" date="2018" name="Nat. Plants">
        <title>Whole-genome landscape of Medicago truncatula symbiotic genes.</title>
        <authorList>
            <person name="Pecrix Y."/>
            <person name="Staton S.E."/>
            <person name="Sallet E."/>
            <person name="Lelandais-Briere C."/>
            <person name="Moreau S."/>
            <person name="Carrere S."/>
            <person name="Blein T."/>
            <person name="Jardinaud M.F."/>
            <person name="Latrasse D."/>
            <person name="Zouine M."/>
            <person name="Zahm M."/>
            <person name="Kreplak J."/>
            <person name="Mayjonade B."/>
            <person name="Satge C."/>
            <person name="Perez M."/>
            <person name="Cauet S."/>
            <person name="Marande W."/>
            <person name="Chantry-Darmon C."/>
            <person name="Lopez-Roques C."/>
            <person name="Bouchez O."/>
            <person name="Berard A."/>
            <person name="Debelle F."/>
            <person name="Munos S."/>
            <person name="Bendahmane A."/>
            <person name="Berges H."/>
            <person name="Niebel A."/>
            <person name="Buitink J."/>
            <person name="Frugier F."/>
            <person name="Benhamed M."/>
            <person name="Crespi M."/>
            <person name="Gouzy J."/>
            <person name="Gamas P."/>
        </authorList>
    </citation>
    <scope>NUCLEOTIDE SEQUENCE [LARGE SCALE GENOMIC DNA]</scope>
    <source>
        <strain evidence="3">cv. Jemalong A17</strain>
    </source>
</reference>
<protein>
    <recommendedName>
        <fullName evidence="4">Transmembrane protein</fullName>
    </recommendedName>
</protein>
<keyword evidence="1" id="KW-0812">Transmembrane</keyword>
<keyword evidence="1" id="KW-0472">Membrane</keyword>
<evidence type="ECO:0000313" key="2">
    <source>
        <dbReference type="EMBL" id="RHN38433.1"/>
    </source>
</evidence>
<proteinExistence type="predicted"/>
<sequence length="56" mass="6758">MGKLQVILSSWWWLIVVFRALIRGMRIFILFYCCFPPMYQILELDDVALCWLTFVV</sequence>
<dbReference type="AlphaFoldDB" id="A0A396GC00"/>
<organism evidence="2 3">
    <name type="scientific">Medicago truncatula</name>
    <name type="common">Barrel medic</name>
    <name type="synonym">Medicago tribuloides</name>
    <dbReference type="NCBI Taxonomy" id="3880"/>
    <lineage>
        <taxon>Eukaryota</taxon>
        <taxon>Viridiplantae</taxon>
        <taxon>Streptophyta</taxon>
        <taxon>Embryophyta</taxon>
        <taxon>Tracheophyta</taxon>
        <taxon>Spermatophyta</taxon>
        <taxon>Magnoliopsida</taxon>
        <taxon>eudicotyledons</taxon>
        <taxon>Gunneridae</taxon>
        <taxon>Pentapetalae</taxon>
        <taxon>rosids</taxon>
        <taxon>fabids</taxon>
        <taxon>Fabales</taxon>
        <taxon>Fabaceae</taxon>
        <taxon>Papilionoideae</taxon>
        <taxon>50 kb inversion clade</taxon>
        <taxon>NPAAA clade</taxon>
        <taxon>Hologalegina</taxon>
        <taxon>IRL clade</taxon>
        <taxon>Trifolieae</taxon>
        <taxon>Medicago</taxon>
    </lineage>
</organism>
<comment type="caution">
    <text evidence="2">The sequence shown here is derived from an EMBL/GenBank/DDBJ whole genome shotgun (WGS) entry which is preliminary data.</text>
</comment>
<evidence type="ECO:0000313" key="3">
    <source>
        <dbReference type="Proteomes" id="UP000265566"/>
    </source>
</evidence>
<accession>A0A396GC00</accession>
<dbReference type="EMBL" id="PSQE01000016">
    <property type="protein sequence ID" value="RHN38433.1"/>
    <property type="molecule type" value="Genomic_DNA"/>
</dbReference>
<dbReference type="Proteomes" id="UP000265566">
    <property type="component" value="Unassembled WGS sequence"/>
</dbReference>
<evidence type="ECO:0008006" key="4">
    <source>
        <dbReference type="Google" id="ProtNLM"/>
    </source>
</evidence>
<evidence type="ECO:0000256" key="1">
    <source>
        <dbReference type="SAM" id="Phobius"/>
    </source>
</evidence>
<keyword evidence="1" id="KW-1133">Transmembrane helix</keyword>